<evidence type="ECO:0000256" key="3">
    <source>
        <dbReference type="ARBA" id="ARBA00022827"/>
    </source>
</evidence>
<dbReference type="AlphaFoldDB" id="A0AAE2MGV8"/>
<comment type="caution">
    <text evidence="5">The sequence shown here is derived from an EMBL/GenBank/DDBJ whole genome shotgun (WGS) entry which is preliminary data.</text>
</comment>
<dbReference type="Gene3D" id="3.30.9.10">
    <property type="entry name" value="D-Amino Acid Oxidase, subunit A, domain 2"/>
    <property type="match status" value="1"/>
</dbReference>
<dbReference type="PANTHER" id="PTHR43004">
    <property type="entry name" value="TRK SYSTEM POTASSIUM UPTAKE PROTEIN"/>
    <property type="match status" value="1"/>
</dbReference>
<feature type="domain" description="FAD-binding" evidence="4">
    <location>
        <begin position="6"/>
        <end position="371"/>
    </location>
</feature>
<keyword evidence="2" id="KW-0285">Flavoprotein</keyword>
<evidence type="ECO:0000259" key="4">
    <source>
        <dbReference type="Pfam" id="PF01494"/>
    </source>
</evidence>
<name>A0AAE2MGV8_RHILE</name>
<dbReference type="GO" id="GO:0016709">
    <property type="term" value="F:oxidoreductase activity, acting on paired donors, with incorporation or reduction of molecular oxygen, NAD(P)H as one donor, and incorporation of one atom of oxygen"/>
    <property type="evidence" value="ECO:0007669"/>
    <property type="project" value="UniProtKB-ARBA"/>
</dbReference>
<keyword evidence="3" id="KW-0274">FAD</keyword>
<dbReference type="InterPro" id="IPR002938">
    <property type="entry name" value="FAD-bd"/>
</dbReference>
<evidence type="ECO:0000256" key="1">
    <source>
        <dbReference type="ARBA" id="ARBA00001974"/>
    </source>
</evidence>
<evidence type="ECO:0000256" key="2">
    <source>
        <dbReference type="ARBA" id="ARBA00022630"/>
    </source>
</evidence>
<dbReference type="NCBIfam" id="NF004780">
    <property type="entry name" value="PRK06126.1"/>
    <property type="match status" value="1"/>
</dbReference>
<dbReference type="Gene3D" id="3.50.50.60">
    <property type="entry name" value="FAD/NAD(P)-binding domain"/>
    <property type="match status" value="1"/>
</dbReference>
<dbReference type="Pfam" id="PF01494">
    <property type="entry name" value="FAD_binding_3"/>
    <property type="match status" value="1"/>
</dbReference>
<dbReference type="Proteomes" id="UP000538507">
    <property type="component" value="Unassembled WGS sequence"/>
</dbReference>
<dbReference type="Pfam" id="PF21274">
    <property type="entry name" value="Rng_hyd_C"/>
    <property type="match status" value="1"/>
</dbReference>
<dbReference type="InterPro" id="IPR036188">
    <property type="entry name" value="FAD/NAD-bd_sf"/>
</dbReference>
<dbReference type="InterPro" id="IPR050641">
    <property type="entry name" value="RIFMO-like"/>
</dbReference>
<dbReference type="Gene3D" id="3.40.30.120">
    <property type="match status" value="1"/>
</dbReference>
<dbReference type="PANTHER" id="PTHR43004:SF19">
    <property type="entry name" value="BINDING MONOOXYGENASE, PUTATIVE (JCVI)-RELATED"/>
    <property type="match status" value="1"/>
</dbReference>
<reference evidence="5 6" key="1">
    <citation type="submission" date="2020-08" db="EMBL/GenBank/DDBJ databases">
        <title>Genomic Encyclopedia of Type Strains, Phase IV (KMG-V): Genome sequencing to study the core and pangenomes of soil and plant-associated prokaryotes.</title>
        <authorList>
            <person name="Whitman W."/>
        </authorList>
    </citation>
    <scope>NUCLEOTIDE SEQUENCE [LARGE SCALE GENOMIC DNA]</scope>
    <source>
        <strain evidence="5 6">SEMIA 415</strain>
    </source>
</reference>
<proteinExistence type="predicted"/>
<protein>
    <submittedName>
        <fullName evidence="5">2-polyprenyl-6-methoxyphenol hydroxylase-like FAD-dependent oxidoreductase</fullName>
    </submittedName>
</protein>
<organism evidence="5 6">
    <name type="scientific">Rhizobium leguminosarum</name>
    <dbReference type="NCBI Taxonomy" id="384"/>
    <lineage>
        <taxon>Bacteria</taxon>
        <taxon>Pseudomonadati</taxon>
        <taxon>Pseudomonadota</taxon>
        <taxon>Alphaproteobacteria</taxon>
        <taxon>Hyphomicrobiales</taxon>
        <taxon>Rhizobiaceae</taxon>
        <taxon>Rhizobium/Agrobacterium group</taxon>
        <taxon>Rhizobium</taxon>
    </lineage>
</organism>
<sequence>MTHEVYDVVIAGGGPFGLMLANELGRRGISAVLFDEKSSTAFNPQANATQARTMEHFRRLGFAEEIRALGMPEDFPTDIAYFTRFARHELARFRLPSAREAREKVLTMTGSWSAAELPHRVSQKFVERVLRKHAEALATISVNYGWRVCEFNDTGDAVTVIAGAVEGGATRVVRCKYLVGGDGARSTVRKALGIRHQGDGGAVRDFFGGKMFALYLRCPQFYEVVPFPPAWMNVAFNDERRAFMAAVDGQGEFAFHTQLKDGEREEDISDEQAISMFQAAVGYPLDAEILSRGTWTAGYALVAEKFQVGRVFLGGDAVHLFTPAGGLGYNTAVDDAVNLGWKLAAVIKKSASPFLLDTYELERRPVAIRNTGFAKKFAESIGNYSPKAGLETESELGSELRKEAGTYLEAHGRAEFNIPGVTFGARYDHSPAIFSEAGESGSDLPDVYTPTASPGGRAPHVWLDARTSLFDRFGFEWTLLRLRPSSCKGDEIVAAASTAGLEVTVVDIDSDQLLELYRDPLVLIRPDQVVAWRGDEHAEATTIIKRVLGFTCSQEERAAG</sequence>
<gene>
    <name evidence="5" type="ORF">GGE16_001134</name>
</gene>
<dbReference type="PRINTS" id="PR00420">
    <property type="entry name" value="RNGMNOXGNASE"/>
</dbReference>
<dbReference type="RefSeq" id="WP_183606247.1">
    <property type="nucleotide sequence ID" value="NZ_JACHAZ010000002.1"/>
</dbReference>
<dbReference type="GO" id="GO:0071949">
    <property type="term" value="F:FAD binding"/>
    <property type="evidence" value="ECO:0007669"/>
    <property type="project" value="InterPro"/>
</dbReference>
<dbReference type="EMBL" id="JACIGO010000001">
    <property type="protein sequence ID" value="MBB4289118.1"/>
    <property type="molecule type" value="Genomic_DNA"/>
</dbReference>
<dbReference type="SUPFAM" id="SSF51905">
    <property type="entry name" value="FAD/NAD(P)-binding domain"/>
    <property type="match status" value="1"/>
</dbReference>
<comment type="cofactor">
    <cofactor evidence="1">
        <name>FAD</name>
        <dbReference type="ChEBI" id="CHEBI:57692"/>
    </cofactor>
</comment>
<evidence type="ECO:0000313" key="6">
    <source>
        <dbReference type="Proteomes" id="UP000538507"/>
    </source>
</evidence>
<evidence type="ECO:0000313" key="5">
    <source>
        <dbReference type="EMBL" id="MBB4289118.1"/>
    </source>
</evidence>
<accession>A0AAE2MGV8</accession>